<dbReference type="InterPro" id="IPR027417">
    <property type="entry name" value="P-loop_NTPase"/>
</dbReference>
<feature type="compositionally biased region" description="Polar residues" evidence="13">
    <location>
        <begin position="63"/>
        <end position="73"/>
    </location>
</feature>
<gene>
    <name evidence="15" type="ORF">AX774_g7362</name>
</gene>
<dbReference type="GO" id="GO:0008017">
    <property type="term" value="F:microtubule binding"/>
    <property type="evidence" value="ECO:0007669"/>
    <property type="project" value="InterPro"/>
</dbReference>
<feature type="binding site" evidence="10">
    <location>
        <begin position="457"/>
        <end position="464"/>
    </location>
    <ligand>
        <name>ATP</name>
        <dbReference type="ChEBI" id="CHEBI:30616"/>
    </ligand>
</feature>
<keyword evidence="16" id="KW-1185">Reference proteome</keyword>
<dbReference type="InterPro" id="IPR027640">
    <property type="entry name" value="Kinesin-like_fam"/>
</dbReference>
<dbReference type="GO" id="GO:0090307">
    <property type="term" value="P:mitotic spindle assembly"/>
    <property type="evidence" value="ECO:0007669"/>
    <property type="project" value="UniProtKB-ARBA"/>
</dbReference>
<evidence type="ECO:0000256" key="5">
    <source>
        <dbReference type="ARBA" id="ARBA00022741"/>
    </source>
</evidence>
<dbReference type="InterPro" id="IPR036961">
    <property type="entry name" value="Kinesin_motor_dom_sf"/>
</dbReference>
<accession>A0A1R1PED2</accession>
<evidence type="ECO:0000256" key="13">
    <source>
        <dbReference type="SAM" id="MobiDB-lite"/>
    </source>
</evidence>
<evidence type="ECO:0000256" key="4">
    <source>
        <dbReference type="ARBA" id="ARBA00022701"/>
    </source>
</evidence>
<evidence type="ECO:0000259" key="14">
    <source>
        <dbReference type="PROSITE" id="PS50067"/>
    </source>
</evidence>
<dbReference type="SUPFAM" id="SSF52540">
    <property type="entry name" value="P-loop containing nucleoside triphosphate hydrolases"/>
    <property type="match status" value="1"/>
</dbReference>
<keyword evidence="8 10" id="KW-0505">Motor protein</keyword>
<feature type="compositionally biased region" description="Basic residues" evidence="13">
    <location>
        <begin position="74"/>
        <end position="85"/>
    </location>
</feature>
<dbReference type="PROSITE" id="PS50067">
    <property type="entry name" value="KINESIN_MOTOR_2"/>
    <property type="match status" value="1"/>
</dbReference>
<name>A0A1R1PED2_ZANCU</name>
<evidence type="ECO:0000256" key="10">
    <source>
        <dbReference type="PROSITE-ProRule" id="PRU00283"/>
    </source>
</evidence>
<evidence type="ECO:0000256" key="3">
    <source>
        <dbReference type="ARBA" id="ARBA00022490"/>
    </source>
</evidence>
<keyword evidence="9" id="KW-0206">Cytoskeleton</keyword>
<dbReference type="PANTHER" id="PTHR47972">
    <property type="entry name" value="KINESIN-LIKE PROTEIN KLP-3"/>
    <property type="match status" value="1"/>
</dbReference>
<proteinExistence type="inferred from homology"/>
<evidence type="ECO:0000256" key="7">
    <source>
        <dbReference type="ARBA" id="ARBA00023054"/>
    </source>
</evidence>
<evidence type="ECO:0000256" key="11">
    <source>
        <dbReference type="RuleBase" id="RU000394"/>
    </source>
</evidence>
<protein>
    <recommendedName>
        <fullName evidence="11">Kinesin-like protein</fullName>
    </recommendedName>
</protein>
<dbReference type="FunFam" id="3.40.850.10:FF:000065">
    <property type="entry name" value="Kinesin-like protein"/>
    <property type="match status" value="1"/>
</dbReference>
<evidence type="ECO:0000256" key="1">
    <source>
        <dbReference type="ARBA" id="ARBA00004245"/>
    </source>
</evidence>
<sequence length="707" mass="80152">MRSLKPPTELFNPTCAKREDDLRNNAEPNTIARENERNTAVNGSWTKTTGGAQSLRRLKQETGYPTNTQNAKAKNTRRRSSRGKFKAYTPNSPAGYSNLSTPGAVRSYGYQGYNTRVVQTSKTRSTVVAGRSGFIQGTPKPLAGAAVQRNRLHIASSRVGGYSEEAMMQRFEFLENEVAEYKKKLDEAISEKAKYLSLVEEKMLEAKINDEKYKRECENRRQLEESLQKQREKHEKDMQENVIMLKEVKVRHEEEVESLEVQVKKLQRASKEQAEEIENYSEQVRKSKRKFDELEDEFSQSRDKIKKFKQRVETLQDEMNEKEQKISELQAVLDQIQEKKDKLEETLRKEERLRRRLHNTVQELKGNIRVFCRARPAPSQEKADICIQFSDNNGEKNGVEVCTKRKSAMGKDLAETTQFKFDQVFDTNSTQEEVYQEIEQLVQSALDGYSVCIFAYGQTGSGKTYTMEGNAENSGVIPRALQQIYNETVRLEPKGWKYELKAQFLEIYNEQIYDLLTNKSKENKLDIKQAQDGSIYVADCEKASVTSIDMVNTLLRKAAKNRSVASTLCNDRSSRSHSVFSLYISGTNSKTSESCNSVLNLVDLAGSERLTQSGAVGDRLKETQSINKSLSCLGDVIASIASKDKHIPYRNSKLTYLLMPSLGAGSSKTLMFVCVNPLTDSSQETLCSLRFASKVNSCHIGSAVQKK</sequence>
<dbReference type="Proteomes" id="UP000188320">
    <property type="component" value="Unassembled WGS sequence"/>
</dbReference>
<evidence type="ECO:0000256" key="8">
    <source>
        <dbReference type="ARBA" id="ARBA00023175"/>
    </source>
</evidence>
<evidence type="ECO:0000256" key="9">
    <source>
        <dbReference type="ARBA" id="ARBA00023212"/>
    </source>
</evidence>
<dbReference type="Pfam" id="PF00225">
    <property type="entry name" value="Kinesin"/>
    <property type="match status" value="1"/>
</dbReference>
<comment type="subcellular location">
    <subcellularLocation>
        <location evidence="1">Cytoplasm</location>
        <location evidence="1">Cytoskeleton</location>
    </subcellularLocation>
</comment>
<feature type="region of interest" description="Disordered" evidence="13">
    <location>
        <begin position="1"/>
        <end position="100"/>
    </location>
</feature>
<keyword evidence="6 10" id="KW-0067">ATP-binding</keyword>
<keyword evidence="4 11" id="KW-0493">Microtubule</keyword>
<dbReference type="PRINTS" id="PR00380">
    <property type="entry name" value="KINESINHEAVY"/>
</dbReference>
<dbReference type="EMBL" id="LSSK01001625">
    <property type="protein sequence ID" value="OMH79232.1"/>
    <property type="molecule type" value="Genomic_DNA"/>
</dbReference>
<dbReference type="AlphaFoldDB" id="A0A1R1PED2"/>
<dbReference type="GO" id="GO:0003777">
    <property type="term" value="F:microtubule motor activity"/>
    <property type="evidence" value="ECO:0007669"/>
    <property type="project" value="InterPro"/>
</dbReference>
<feature type="compositionally biased region" description="Polar residues" evidence="13">
    <location>
        <begin position="89"/>
        <end position="100"/>
    </location>
</feature>
<reference evidence="16" key="1">
    <citation type="submission" date="2017-01" db="EMBL/GenBank/DDBJ databases">
        <authorList>
            <person name="Wang Y."/>
            <person name="White M."/>
            <person name="Kvist S."/>
            <person name="Moncalvo J.-M."/>
        </authorList>
    </citation>
    <scope>NUCLEOTIDE SEQUENCE [LARGE SCALE GENOMIC DNA]</scope>
    <source>
        <strain evidence="16">COL-18-3</strain>
    </source>
</reference>
<keyword evidence="7 12" id="KW-0175">Coiled coil</keyword>
<dbReference type="OrthoDB" id="3176171at2759"/>
<comment type="caution">
    <text evidence="15">The sequence shown here is derived from an EMBL/GenBank/DDBJ whole genome shotgun (WGS) entry which is preliminary data.</text>
</comment>
<keyword evidence="3" id="KW-0963">Cytoplasm</keyword>
<dbReference type="GO" id="GO:0007018">
    <property type="term" value="P:microtubule-based movement"/>
    <property type="evidence" value="ECO:0007669"/>
    <property type="project" value="InterPro"/>
</dbReference>
<feature type="coiled-coil region" evidence="12">
    <location>
        <begin position="164"/>
        <end position="367"/>
    </location>
</feature>
<dbReference type="InterPro" id="IPR019821">
    <property type="entry name" value="Kinesin_motor_CS"/>
</dbReference>
<dbReference type="InterPro" id="IPR001752">
    <property type="entry name" value="Kinesin_motor_dom"/>
</dbReference>
<dbReference type="GO" id="GO:0005524">
    <property type="term" value="F:ATP binding"/>
    <property type="evidence" value="ECO:0007669"/>
    <property type="project" value="UniProtKB-UniRule"/>
</dbReference>
<evidence type="ECO:0000256" key="6">
    <source>
        <dbReference type="ARBA" id="ARBA00022840"/>
    </source>
</evidence>
<dbReference type="PANTHER" id="PTHR47972:SF45">
    <property type="entry name" value="PROTEIN CLARET SEGREGATIONAL"/>
    <property type="match status" value="1"/>
</dbReference>
<feature type="compositionally biased region" description="Polar residues" evidence="13">
    <location>
        <begin position="38"/>
        <end position="52"/>
    </location>
</feature>
<evidence type="ECO:0000256" key="12">
    <source>
        <dbReference type="SAM" id="Coils"/>
    </source>
</evidence>
<evidence type="ECO:0000256" key="2">
    <source>
        <dbReference type="ARBA" id="ARBA00010899"/>
    </source>
</evidence>
<evidence type="ECO:0000313" key="15">
    <source>
        <dbReference type="EMBL" id="OMH79232.1"/>
    </source>
</evidence>
<dbReference type="SMART" id="SM00129">
    <property type="entry name" value="KISc"/>
    <property type="match status" value="1"/>
</dbReference>
<feature type="domain" description="Kinesin motor" evidence="14">
    <location>
        <begin position="367"/>
        <end position="698"/>
    </location>
</feature>
<comment type="similarity">
    <text evidence="2">Belongs to the TRAFAC class myosin-kinesin ATPase superfamily. Kinesin family. KIN-14 subfamily.</text>
</comment>
<dbReference type="CDD" id="cd01366">
    <property type="entry name" value="KISc_C_terminal"/>
    <property type="match status" value="1"/>
</dbReference>
<dbReference type="CDD" id="cd00176">
    <property type="entry name" value="SPEC"/>
    <property type="match status" value="1"/>
</dbReference>
<dbReference type="GO" id="GO:0005874">
    <property type="term" value="C:microtubule"/>
    <property type="evidence" value="ECO:0007669"/>
    <property type="project" value="UniProtKB-KW"/>
</dbReference>
<dbReference type="Gene3D" id="3.40.850.10">
    <property type="entry name" value="Kinesin motor domain"/>
    <property type="match status" value="1"/>
</dbReference>
<evidence type="ECO:0000313" key="16">
    <source>
        <dbReference type="Proteomes" id="UP000188320"/>
    </source>
</evidence>
<organism evidence="15 16">
    <name type="scientific">Zancudomyces culisetae</name>
    <name type="common">Gut fungus</name>
    <name type="synonym">Smittium culisetae</name>
    <dbReference type="NCBI Taxonomy" id="1213189"/>
    <lineage>
        <taxon>Eukaryota</taxon>
        <taxon>Fungi</taxon>
        <taxon>Fungi incertae sedis</taxon>
        <taxon>Zoopagomycota</taxon>
        <taxon>Kickxellomycotina</taxon>
        <taxon>Harpellomycetes</taxon>
        <taxon>Harpellales</taxon>
        <taxon>Legeriomycetaceae</taxon>
        <taxon>Zancudomyces</taxon>
    </lineage>
</organism>
<keyword evidence="5 10" id="KW-0547">Nucleotide-binding</keyword>
<dbReference type="PROSITE" id="PS00411">
    <property type="entry name" value="KINESIN_MOTOR_1"/>
    <property type="match status" value="1"/>
</dbReference>
<dbReference type="InterPro" id="IPR018159">
    <property type="entry name" value="Spectrin/alpha-actinin"/>
</dbReference>